<reference evidence="2" key="1">
    <citation type="journal article" date="2020" name="Phytopathology">
        <title>Genome sequence of the chestnut blight fungus Cryphonectria parasitica EP155: A fundamental resource for an archetypical invasive plant pathogen.</title>
        <authorList>
            <person name="Crouch J.A."/>
            <person name="Dawe A."/>
            <person name="Aerts A."/>
            <person name="Barry K."/>
            <person name="Churchill A.C.L."/>
            <person name="Grimwood J."/>
            <person name="Hillman B."/>
            <person name="Milgroom M.G."/>
            <person name="Pangilinan J."/>
            <person name="Smith M."/>
            <person name="Salamov A."/>
            <person name="Schmutz J."/>
            <person name="Yadav J."/>
            <person name="Grigoriev I.V."/>
            <person name="Nuss D."/>
        </authorList>
    </citation>
    <scope>NUCLEOTIDE SEQUENCE</scope>
    <source>
        <strain evidence="2">EP155</strain>
    </source>
</reference>
<comment type="caution">
    <text evidence="2">The sequence shown here is derived from an EMBL/GenBank/DDBJ whole genome shotgun (WGS) entry which is preliminary data.</text>
</comment>
<sequence>MRHILLRGRLGMGERRAGRGPMFLWQAGRGTRRGQQHPARRQAVCRRSRGGKRSRARLETTPTVPDLLSAAACNRQGMSEPLTRCSGRWRATSRQKAYRPAVPGMGMGMGSFLHRPLPPQPYSTSSSSSSSNRRVCLVTELGSLHNQHPRHLMEFVEPR</sequence>
<accession>A0A9P5CLM9</accession>
<dbReference type="RefSeq" id="XP_040774465.1">
    <property type="nucleotide sequence ID" value="XM_040923591.1"/>
</dbReference>
<evidence type="ECO:0000313" key="2">
    <source>
        <dbReference type="EMBL" id="KAF3763504.1"/>
    </source>
</evidence>
<feature type="region of interest" description="Disordered" evidence="1">
    <location>
        <begin position="29"/>
        <end position="57"/>
    </location>
</feature>
<evidence type="ECO:0000256" key="1">
    <source>
        <dbReference type="SAM" id="MobiDB-lite"/>
    </source>
</evidence>
<dbReference type="EMBL" id="MU032349">
    <property type="protein sequence ID" value="KAF3763504.1"/>
    <property type="molecule type" value="Genomic_DNA"/>
</dbReference>
<proteinExistence type="predicted"/>
<dbReference type="GeneID" id="63840720"/>
<protein>
    <submittedName>
        <fullName evidence="2">Uncharacterized protein</fullName>
    </submittedName>
</protein>
<evidence type="ECO:0000313" key="3">
    <source>
        <dbReference type="Proteomes" id="UP000803844"/>
    </source>
</evidence>
<dbReference type="Proteomes" id="UP000803844">
    <property type="component" value="Unassembled WGS sequence"/>
</dbReference>
<organism evidence="2 3">
    <name type="scientific">Cryphonectria parasitica (strain ATCC 38755 / EP155)</name>
    <dbReference type="NCBI Taxonomy" id="660469"/>
    <lineage>
        <taxon>Eukaryota</taxon>
        <taxon>Fungi</taxon>
        <taxon>Dikarya</taxon>
        <taxon>Ascomycota</taxon>
        <taxon>Pezizomycotina</taxon>
        <taxon>Sordariomycetes</taxon>
        <taxon>Sordariomycetidae</taxon>
        <taxon>Diaporthales</taxon>
        <taxon>Cryphonectriaceae</taxon>
        <taxon>Cryphonectria-Endothia species complex</taxon>
        <taxon>Cryphonectria</taxon>
    </lineage>
</organism>
<dbReference type="AlphaFoldDB" id="A0A9P5CLM9"/>
<name>A0A9P5CLM9_CRYP1</name>
<keyword evidence="3" id="KW-1185">Reference proteome</keyword>
<feature type="compositionally biased region" description="Basic residues" evidence="1">
    <location>
        <begin position="30"/>
        <end position="55"/>
    </location>
</feature>
<feature type="region of interest" description="Disordered" evidence="1">
    <location>
        <begin position="113"/>
        <end position="133"/>
    </location>
</feature>
<gene>
    <name evidence="2" type="ORF">M406DRAFT_357105</name>
</gene>